<dbReference type="Proteomes" id="UP000438760">
    <property type="component" value="Unassembled WGS sequence"/>
</dbReference>
<dbReference type="AlphaFoldDB" id="A0A6I3LMJ2"/>
<sequence>MNSIVWSQTAQDDYWDNIDFLLRRWTKRESIRFINAVEKTIELLKQGQVTFKSTGYKNTYQITIVKQITLYYIFIEDNKIVLLRFFNNHQNTNKLSL</sequence>
<evidence type="ECO:0000313" key="3">
    <source>
        <dbReference type="Proteomes" id="UP000438760"/>
    </source>
</evidence>
<evidence type="ECO:0000313" key="2">
    <source>
        <dbReference type="EMBL" id="MTG98927.1"/>
    </source>
</evidence>
<gene>
    <name evidence="2" type="ORF">GJV76_12435</name>
</gene>
<accession>A0A6I3LMJ2</accession>
<dbReference type="Gene3D" id="3.30.2310.20">
    <property type="entry name" value="RelE-like"/>
    <property type="match status" value="1"/>
</dbReference>
<keyword evidence="3" id="KW-1185">Reference proteome</keyword>
<protein>
    <submittedName>
        <fullName evidence="2">Type II toxin-antitoxin system RelE/ParE family toxin</fullName>
    </submittedName>
</protein>
<dbReference type="InterPro" id="IPR035093">
    <property type="entry name" value="RelE/ParE_toxin_dom_sf"/>
</dbReference>
<dbReference type="Pfam" id="PF05016">
    <property type="entry name" value="ParE_toxin"/>
    <property type="match status" value="1"/>
</dbReference>
<organism evidence="2 3">
    <name type="scientific">Myroides albus</name>
    <dbReference type="NCBI Taxonomy" id="2562892"/>
    <lineage>
        <taxon>Bacteria</taxon>
        <taxon>Pseudomonadati</taxon>
        <taxon>Bacteroidota</taxon>
        <taxon>Flavobacteriia</taxon>
        <taxon>Flavobacteriales</taxon>
        <taxon>Flavobacteriaceae</taxon>
        <taxon>Myroides</taxon>
    </lineage>
</organism>
<reference evidence="2 3" key="1">
    <citation type="submission" date="2019-11" db="EMBL/GenBank/DDBJ databases">
        <title>Genome of Strain BIT-d1.</title>
        <authorList>
            <person name="Yang Y."/>
        </authorList>
    </citation>
    <scope>NUCLEOTIDE SEQUENCE [LARGE SCALE GENOMIC DNA]</scope>
    <source>
        <strain evidence="2 3">BIT-d1</strain>
    </source>
</reference>
<dbReference type="InterPro" id="IPR007712">
    <property type="entry name" value="RelE/ParE_toxin"/>
</dbReference>
<dbReference type="RefSeq" id="WP_155092938.1">
    <property type="nucleotide sequence ID" value="NZ_CP102754.1"/>
</dbReference>
<dbReference type="OrthoDB" id="1098070at2"/>
<evidence type="ECO:0000256" key="1">
    <source>
        <dbReference type="ARBA" id="ARBA00022649"/>
    </source>
</evidence>
<keyword evidence="1" id="KW-1277">Toxin-antitoxin system</keyword>
<name>A0A6I3LMJ2_9FLAO</name>
<proteinExistence type="predicted"/>
<dbReference type="EMBL" id="WMJX01000034">
    <property type="protein sequence ID" value="MTG98927.1"/>
    <property type="molecule type" value="Genomic_DNA"/>
</dbReference>
<comment type="caution">
    <text evidence="2">The sequence shown here is derived from an EMBL/GenBank/DDBJ whole genome shotgun (WGS) entry which is preliminary data.</text>
</comment>